<name>A0A225DZ29_9BACT</name>
<dbReference type="Proteomes" id="UP000214646">
    <property type="component" value="Unassembled WGS sequence"/>
</dbReference>
<proteinExistence type="predicted"/>
<gene>
    <name evidence="2" type="ORF">FRUB_00479</name>
</gene>
<keyword evidence="3" id="KW-1185">Reference proteome</keyword>
<reference evidence="3" key="1">
    <citation type="submission" date="2017-06" db="EMBL/GenBank/DDBJ databases">
        <title>Genome analysis of Fimbriiglobus ruber SP5, the first member of the order Planctomycetales with confirmed chitinolytic capability.</title>
        <authorList>
            <person name="Ravin N.V."/>
            <person name="Rakitin A.L."/>
            <person name="Ivanova A.A."/>
            <person name="Beletsky A.V."/>
            <person name="Kulichevskaya I.S."/>
            <person name="Mardanov A.V."/>
            <person name="Dedysh S.N."/>
        </authorList>
    </citation>
    <scope>NUCLEOTIDE SEQUENCE [LARGE SCALE GENOMIC DNA]</scope>
    <source>
        <strain evidence="3">SP5</strain>
    </source>
</reference>
<evidence type="ECO:0000259" key="1">
    <source>
        <dbReference type="Pfam" id="PF13649"/>
    </source>
</evidence>
<protein>
    <recommendedName>
        <fullName evidence="1">Methyltransferase domain-containing protein</fullName>
    </recommendedName>
</protein>
<evidence type="ECO:0000313" key="3">
    <source>
        <dbReference type="Proteomes" id="UP000214646"/>
    </source>
</evidence>
<accession>A0A225DZ29</accession>
<dbReference type="Gene3D" id="3.40.50.150">
    <property type="entry name" value="Vaccinia Virus protein VP39"/>
    <property type="match status" value="1"/>
</dbReference>
<comment type="caution">
    <text evidence="2">The sequence shown here is derived from an EMBL/GenBank/DDBJ whole genome shotgun (WGS) entry which is preliminary data.</text>
</comment>
<dbReference type="AlphaFoldDB" id="A0A225DZ29"/>
<sequence length="156" mass="16518">MDVSPGMIALARRRIAALPDADSRVRFTIADVRSDPLPGTGYDLLVTNFVLDCFTPAELAGVIDRLTAVATPSARWVVGDFGVPAGRWRPAGLITLAGMYAFFRIVTGISASSLVNPSPLLTARGWVATGEATWLAGFLCSRLWIAAPESGRAPST</sequence>
<dbReference type="InterPro" id="IPR029063">
    <property type="entry name" value="SAM-dependent_MTases_sf"/>
</dbReference>
<dbReference type="EMBL" id="NIDE01000001">
    <property type="protein sequence ID" value="OWK46780.1"/>
    <property type="molecule type" value="Genomic_DNA"/>
</dbReference>
<evidence type="ECO:0000313" key="2">
    <source>
        <dbReference type="EMBL" id="OWK46780.1"/>
    </source>
</evidence>
<dbReference type="Pfam" id="PF13649">
    <property type="entry name" value="Methyltransf_25"/>
    <property type="match status" value="1"/>
</dbReference>
<organism evidence="2 3">
    <name type="scientific">Fimbriiglobus ruber</name>
    <dbReference type="NCBI Taxonomy" id="1908690"/>
    <lineage>
        <taxon>Bacteria</taxon>
        <taxon>Pseudomonadati</taxon>
        <taxon>Planctomycetota</taxon>
        <taxon>Planctomycetia</taxon>
        <taxon>Gemmatales</taxon>
        <taxon>Gemmataceae</taxon>
        <taxon>Fimbriiglobus</taxon>
    </lineage>
</organism>
<dbReference type="InterPro" id="IPR041698">
    <property type="entry name" value="Methyltransf_25"/>
</dbReference>
<dbReference type="SUPFAM" id="SSF53335">
    <property type="entry name" value="S-adenosyl-L-methionine-dependent methyltransferases"/>
    <property type="match status" value="1"/>
</dbReference>
<feature type="domain" description="Methyltransferase" evidence="1">
    <location>
        <begin position="1"/>
        <end position="72"/>
    </location>
</feature>